<dbReference type="SMART" id="SM00320">
    <property type="entry name" value="WD40"/>
    <property type="match status" value="4"/>
</dbReference>
<dbReference type="InterPro" id="IPR001680">
    <property type="entry name" value="WD40_rpt"/>
</dbReference>
<dbReference type="PROSITE" id="PS50082">
    <property type="entry name" value="WD_REPEATS_2"/>
    <property type="match status" value="4"/>
</dbReference>
<evidence type="ECO:0000313" key="4">
    <source>
        <dbReference type="EMBL" id="QEG42592.1"/>
    </source>
</evidence>
<organism evidence="4 5">
    <name type="scientific">Roseimaritima ulvae</name>
    <dbReference type="NCBI Taxonomy" id="980254"/>
    <lineage>
        <taxon>Bacteria</taxon>
        <taxon>Pseudomonadati</taxon>
        <taxon>Planctomycetota</taxon>
        <taxon>Planctomycetia</taxon>
        <taxon>Pirellulales</taxon>
        <taxon>Pirellulaceae</taxon>
        <taxon>Roseimaritima</taxon>
    </lineage>
</organism>
<keyword evidence="1 3" id="KW-0853">WD repeat</keyword>
<feature type="repeat" description="WD" evidence="3">
    <location>
        <begin position="68"/>
        <end position="101"/>
    </location>
</feature>
<evidence type="ECO:0000313" key="5">
    <source>
        <dbReference type="Proteomes" id="UP000325286"/>
    </source>
</evidence>
<accession>A0A5B9QX60</accession>
<dbReference type="Proteomes" id="UP000325286">
    <property type="component" value="Chromosome"/>
</dbReference>
<evidence type="ECO:0000256" key="2">
    <source>
        <dbReference type="ARBA" id="ARBA00022737"/>
    </source>
</evidence>
<dbReference type="CDD" id="cd00200">
    <property type="entry name" value="WD40"/>
    <property type="match status" value="1"/>
</dbReference>
<keyword evidence="5" id="KW-1185">Reference proteome</keyword>
<proteinExistence type="predicted"/>
<evidence type="ECO:0000256" key="1">
    <source>
        <dbReference type="ARBA" id="ARBA00022574"/>
    </source>
</evidence>
<dbReference type="InterPro" id="IPR015943">
    <property type="entry name" value="WD40/YVTN_repeat-like_dom_sf"/>
</dbReference>
<dbReference type="SUPFAM" id="SSF50978">
    <property type="entry name" value="WD40 repeat-like"/>
    <property type="match status" value="1"/>
</dbReference>
<reference evidence="4 5" key="1">
    <citation type="submission" date="2019-08" db="EMBL/GenBank/DDBJ databases">
        <title>Deep-cultivation of Planctomycetes and their phenomic and genomic characterization uncovers novel biology.</title>
        <authorList>
            <person name="Wiegand S."/>
            <person name="Jogler M."/>
            <person name="Boedeker C."/>
            <person name="Pinto D."/>
            <person name="Vollmers J."/>
            <person name="Rivas-Marin E."/>
            <person name="Kohn T."/>
            <person name="Peeters S.H."/>
            <person name="Heuer A."/>
            <person name="Rast P."/>
            <person name="Oberbeckmann S."/>
            <person name="Bunk B."/>
            <person name="Jeske O."/>
            <person name="Meyerdierks A."/>
            <person name="Storesund J.E."/>
            <person name="Kallscheuer N."/>
            <person name="Luecker S."/>
            <person name="Lage O.M."/>
            <person name="Pohl T."/>
            <person name="Merkel B.J."/>
            <person name="Hornburger P."/>
            <person name="Mueller R.-W."/>
            <person name="Bruemmer F."/>
            <person name="Labrenz M."/>
            <person name="Spormann A.M."/>
            <person name="Op den Camp H."/>
            <person name="Overmann J."/>
            <person name="Amann R."/>
            <person name="Jetten M.S.M."/>
            <person name="Mascher T."/>
            <person name="Medema M.H."/>
            <person name="Devos D.P."/>
            <person name="Kaster A.-K."/>
            <person name="Ovreas L."/>
            <person name="Rohde M."/>
            <person name="Galperin M.Y."/>
            <person name="Jogler C."/>
        </authorList>
    </citation>
    <scope>NUCLEOTIDE SEQUENCE [LARGE SCALE GENOMIC DNA]</scope>
    <source>
        <strain evidence="4 5">UC8</strain>
    </source>
</reference>
<dbReference type="PANTHER" id="PTHR22847:SF637">
    <property type="entry name" value="WD REPEAT DOMAIN 5B"/>
    <property type="match status" value="1"/>
</dbReference>
<dbReference type="KEGG" id="rul:UC8_46340"/>
<dbReference type="Pfam" id="PF00400">
    <property type="entry name" value="WD40"/>
    <property type="match status" value="4"/>
</dbReference>
<protein>
    <submittedName>
        <fullName evidence="4">WD domain, G-beta repeat</fullName>
    </submittedName>
</protein>
<dbReference type="AlphaFoldDB" id="A0A5B9QX60"/>
<gene>
    <name evidence="4" type="ORF">UC8_46340</name>
</gene>
<feature type="repeat" description="WD" evidence="3">
    <location>
        <begin position="27"/>
        <end position="68"/>
    </location>
</feature>
<dbReference type="PANTHER" id="PTHR22847">
    <property type="entry name" value="WD40 REPEAT PROTEIN"/>
    <property type="match status" value="1"/>
</dbReference>
<dbReference type="InterPro" id="IPR019775">
    <property type="entry name" value="WD40_repeat_CS"/>
</dbReference>
<dbReference type="PROSITE" id="PS50294">
    <property type="entry name" value="WD_REPEATS_REGION"/>
    <property type="match status" value="3"/>
</dbReference>
<dbReference type="Gene3D" id="2.130.10.10">
    <property type="entry name" value="YVTN repeat-like/Quinoprotein amine dehydrogenase"/>
    <property type="match status" value="2"/>
</dbReference>
<dbReference type="OrthoDB" id="230341at2"/>
<dbReference type="EMBL" id="CP042914">
    <property type="protein sequence ID" value="QEG42592.1"/>
    <property type="molecule type" value="Genomic_DNA"/>
</dbReference>
<sequence length="348" mass="38474">MNPIETETITKTSEPSVDPLHTHRVAEYKHERPLTTLCCDPTGQYVAAGAEDLDVQLWNLEDEQRRTLQGHDSWVRSLQFSADSSRLYTACWGGVVKAWDLTPPEPTVLYSIQAHQGSARWVSVSPDGKFLATGGNDLLVKIWDAENGTLLQAFSGHRRHVYGVQFHPTAPFIVSQDLVGVVKVWNLLTGQAERTFVADMMTGYDKKFAADMGGSRDLQFHPDGSRWASAGITKLTNGFAGDQDPIIVVFDWETCEPLHQLRAAQNFKGIAWGARFHPRGFVVGAGAHKNGKGELWFYDLTQDQPYHTVALPRAARGLGLIGDDRLAVAHVDGNVGVYQMSKPEPHDS</sequence>
<dbReference type="InterPro" id="IPR036322">
    <property type="entry name" value="WD40_repeat_dom_sf"/>
</dbReference>
<evidence type="ECO:0000256" key="3">
    <source>
        <dbReference type="PROSITE-ProRule" id="PRU00221"/>
    </source>
</evidence>
<feature type="repeat" description="WD" evidence="3">
    <location>
        <begin position="154"/>
        <end position="195"/>
    </location>
</feature>
<feature type="repeat" description="WD" evidence="3">
    <location>
        <begin position="112"/>
        <end position="153"/>
    </location>
</feature>
<dbReference type="PROSITE" id="PS00678">
    <property type="entry name" value="WD_REPEATS_1"/>
    <property type="match status" value="2"/>
</dbReference>
<name>A0A5B9QX60_9BACT</name>
<keyword evidence="2" id="KW-0677">Repeat</keyword>
<dbReference type="RefSeq" id="WP_068141979.1">
    <property type="nucleotide sequence ID" value="NZ_CP042914.1"/>
</dbReference>